<dbReference type="InterPro" id="IPR052021">
    <property type="entry name" value="Type-I_RS_S_subunit"/>
</dbReference>
<reference evidence="6 8" key="1">
    <citation type="submission" date="2019-03" db="EMBL/GenBank/DDBJ databases">
        <title>Genomic Encyclopedia of Type Strains, Phase IV (KMG-IV): sequencing the most valuable type-strain genomes for metagenomic binning, comparative biology and taxonomic classification.</title>
        <authorList>
            <person name="Goeker M."/>
        </authorList>
    </citation>
    <scope>NUCLEOTIDE SEQUENCE [LARGE SCALE GENOMIC DNA]</scope>
    <source>
        <strain evidence="6 8">DSM 17474</strain>
    </source>
</reference>
<evidence type="ECO:0000256" key="4">
    <source>
        <dbReference type="SAM" id="Coils"/>
    </source>
</evidence>
<name>A0AAE9GRJ6_9NEIS</name>
<gene>
    <name evidence="6" type="ORF">EV680_10628</name>
    <name evidence="7" type="ORF">LVJ78_08330</name>
</gene>
<evidence type="ECO:0000313" key="6">
    <source>
        <dbReference type="EMBL" id="TCP07787.1"/>
    </source>
</evidence>
<dbReference type="PANTHER" id="PTHR30408">
    <property type="entry name" value="TYPE-1 RESTRICTION ENZYME ECOKI SPECIFICITY PROTEIN"/>
    <property type="match status" value="1"/>
</dbReference>
<evidence type="ECO:0000313" key="9">
    <source>
        <dbReference type="Proteomes" id="UP000829756"/>
    </source>
</evidence>
<organism evidence="7 9">
    <name type="scientific">Uruburuella suis</name>
    <dbReference type="NCBI Taxonomy" id="252130"/>
    <lineage>
        <taxon>Bacteria</taxon>
        <taxon>Pseudomonadati</taxon>
        <taxon>Pseudomonadota</taxon>
        <taxon>Betaproteobacteria</taxon>
        <taxon>Neisseriales</taxon>
        <taxon>Neisseriaceae</taxon>
        <taxon>Uruburuella</taxon>
    </lineage>
</organism>
<keyword evidence="3" id="KW-0238">DNA-binding</keyword>
<evidence type="ECO:0000256" key="3">
    <source>
        <dbReference type="ARBA" id="ARBA00023125"/>
    </source>
</evidence>
<dbReference type="RefSeq" id="WP_132953184.1">
    <property type="nucleotide sequence ID" value="NZ_CP091507.1"/>
</dbReference>
<evidence type="ECO:0000259" key="5">
    <source>
        <dbReference type="Pfam" id="PF01420"/>
    </source>
</evidence>
<dbReference type="Proteomes" id="UP000829756">
    <property type="component" value="Chromosome"/>
</dbReference>
<evidence type="ECO:0000313" key="8">
    <source>
        <dbReference type="Proteomes" id="UP000294721"/>
    </source>
</evidence>
<dbReference type="GO" id="GO:0004519">
    <property type="term" value="F:endonuclease activity"/>
    <property type="evidence" value="ECO:0007669"/>
    <property type="project" value="UniProtKB-KW"/>
</dbReference>
<dbReference type="SUPFAM" id="SSF116734">
    <property type="entry name" value="DNA methylase specificity domain"/>
    <property type="match status" value="2"/>
</dbReference>
<evidence type="ECO:0000313" key="7">
    <source>
        <dbReference type="EMBL" id="UOO78710.1"/>
    </source>
</evidence>
<dbReference type="Gene3D" id="3.90.220.20">
    <property type="entry name" value="DNA methylase specificity domains"/>
    <property type="match status" value="2"/>
</dbReference>
<keyword evidence="2" id="KW-0680">Restriction system</keyword>
<dbReference type="InterPro" id="IPR044946">
    <property type="entry name" value="Restrct_endonuc_typeI_TRD_sf"/>
</dbReference>
<keyword evidence="7" id="KW-0255">Endonuclease</keyword>
<keyword evidence="8" id="KW-1185">Reference proteome</keyword>
<dbReference type="KEGG" id="usu:LVJ78_08330"/>
<comment type="similarity">
    <text evidence="1">Belongs to the type-I restriction system S methylase family.</text>
</comment>
<dbReference type="GO" id="GO:0009307">
    <property type="term" value="P:DNA restriction-modification system"/>
    <property type="evidence" value="ECO:0007669"/>
    <property type="project" value="UniProtKB-KW"/>
</dbReference>
<keyword evidence="7" id="KW-0540">Nuclease</keyword>
<reference evidence="7" key="2">
    <citation type="submission" date="2021-12" db="EMBL/GenBank/DDBJ databases">
        <authorList>
            <person name="Veyrier F.J."/>
        </authorList>
    </citation>
    <scope>NUCLEOTIDE SEQUENCE</scope>
    <source>
        <strain evidence="7">1258/02</strain>
    </source>
</reference>
<dbReference type="GO" id="GO:0003677">
    <property type="term" value="F:DNA binding"/>
    <property type="evidence" value="ECO:0007669"/>
    <property type="project" value="UniProtKB-KW"/>
</dbReference>
<proteinExistence type="inferred from homology"/>
<dbReference type="PANTHER" id="PTHR30408:SF13">
    <property type="entry name" value="TYPE I RESTRICTION ENZYME HINDI SPECIFICITY SUBUNIT"/>
    <property type="match status" value="1"/>
</dbReference>
<dbReference type="CDD" id="cd17273">
    <property type="entry name" value="RMtype1_S_EcoJA69PI-TRD1-CR1_like"/>
    <property type="match status" value="1"/>
</dbReference>
<dbReference type="EMBL" id="CP091507">
    <property type="protein sequence ID" value="UOO78710.1"/>
    <property type="molecule type" value="Genomic_DNA"/>
</dbReference>
<evidence type="ECO:0000256" key="2">
    <source>
        <dbReference type="ARBA" id="ARBA00022747"/>
    </source>
</evidence>
<dbReference type="EMBL" id="SLXE01000006">
    <property type="protein sequence ID" value="TCP07787.1"/>
    <property type="molecule type" value="Genomic_DNA"/>
</dbReference>
<dbReference type="Pfam" id="PF01420">
    <property type="entry name" value="Methylase_S"/>
    <property type="match status" value="2"/>
</dbReference>
<dbReference type="Proteomes" id="UP000294721">
    <property type="component" value="Unassembled WGS sequence"/>
</dbReference>
<accession>A0AAE9GRJ6</accession>
<feature type="domain" description="Type I restriction modification DNA specificity" evidence="5">
    <location>
        <begin position="17"/>
        <end position="193"/>
    </location>
</feature>
<evidence type="ECO:0000256" key="1">
    <source>
        <dbReference type="ARBA" id="ARBA00010923"/>
    </source>
</evidence>
<feature type="coiled-coil region" evidence="4">
    <location>
        <begin position="377"/>
        <end position="404"/>
    </location>
</feature>
<dbReference type="Gene3D" id="1.10.287.1120">
    <property type="entry name" value="Bipartite methylase S protein"/>
    <property type="match status" value="1"/>
</dbReference>
<dbReference type="REBASE" id="610411">
    <property type="entry name" value="S1.Usu17474ORF8335P"/>
</dbReference>
<keyword evidence="7" id="KW-0378">Hydrolase</keyword>
<dbReference type="EC" id="3.1.21.-" evidence="7"/>
<dbReference type="GO" id="GO:0016787">
    <property type="term" value="F:hydrolase activity"/>
    <property type="evidence" value="ECO:0007669"/>
    <property type="project" value="UniProtKB-KW"/>
</dbReference>
<dbReference type="AlphaFoldDB" id="A0AAE9GRJ6"/>
<feature type="coiled-coil region" evidence="4">
    <location>
        <begin position="175"/>
        <end position="202"/>
    </location>
</feature>
<dbReference type="InterPro" id="IPR000055">
    <property type="entry name" value="Restrct_endonuc_typeI_TRD"/>
</dbReference>
<protein>
    <submittedName>
        <fullName evidence="7">Restriction endonuclease subunit S</fullName>
        <ecNumber evidence="7">3.1.21.-</ecNumber>
    </submittedName>
    <submittedName>
        <fullName evidence="6">Type I restriction enzyme S subunit</fullName>
    </submittedName>
</protein>
<reference evidence="7" key="3">
    <citation type="journal article" date="2022" name="Res Sq">
        <title>Evolution of multicellular longitudinally dividing oral cavity symbionts (Neisseriaceae).</title>
        <authorList>
            <person name="Nyongesa S."/>
            <person name="Weber P."/>
            <person name="Bernet E."/>
            <person name="Pullido F."/>
            <person name="Nieckarz M."/>
            <person name="Delaby M."/>
            <person name="Nieves C."/>
            <person name="Viehboeck T."/>
            <person name="Krause N."/>
            <person name="Rivera-Millot A."/>
            <person name="Nakamura A."/>
            <person name="Vischer N."/>
            <person name="VanNieuwenhze M."/>
            <person name="Brun Y."/>
            <person name="Cava F."/>
            <person name="Bulgheresi S."/>
            <person name="Veyrier F."/>
        </authorList>
    </citation>
    <scope>NUCLEOTIDE SEQUENCE</scope>
    <source>
        <strain evidence="7">1258/02</strain>
    </source>
</reference>
<keyword evidence="4" id="KW-0175">Coiled coil</keyword>
<feature type="domain" description="Type I restriction modification DNA specificity" evidence="5">
    <location>
        <begin position="222"/>
        <end position="392"/>
    </location>
</feature>
<sequence>MGKNKQQVPRLRFPGFNDTWEQRKLGDVVDIVGGGTPETTNSAYWNGDIDWYSPTEIGAKVYANGSVKKITTLGLEKSSAKILPANKTILFTSRAGIGDMAILQKQGATNQGFQSFIVRDGINIYFLYSMGKRIKDFALKNASGSTFLEVSKNQLVKMDVFMPSEKEQIAIGNFFRQLDEAIASHQRKLERVKELKKSLLQKMFPKDGEAFPELRFPNFTDAWEQRKLGDVLQEEKRPVILIDEYNYELLTVKRRNAGIVSRGRLRGKEILVKNYFSVKCDDYVISKRQVIHGANGLVPSTLDNAIVSNEYLVLISNHLINTQFLSLLSARKEMYKHFFLSSYGIDIEKLVFDFTDFRKRKIYLPSLSEQTAIGNFFRQLDEAIASHQRKLEHMQALKKGLLQQMFV</sequence>